<evidence type="ECO:0000313" key="2">
    <source>
        <dbReference type="EMBL" id="MFC3928688.1"/>
    </source>
</evidence>
<reference evidence="3" key="1">
    <citation type="journal article" date="2019" name="Int. J. Syst. Evol. Microbiol.">
        <title>The Global Catalogue of Microorganisms (GCM) 10K type strain sequencing project: providing services to taxonomists for standard genome sequencing and annotation.</title>
        <authorList>
            <consortium name="The Broad Institute Genomics Platform"/>
            <consortium name="The Broad Institute Genome Sequencing Center for Infectious Disease"/>
            <person name="Wu L."/>
            <person name="Ma J."/>
        </authorList>
    </citation>
    <scope>NUCLEOTIDE SEQUENCE [LARGE SCALE GENOMIC DNA]</scope>
    <source>
        <strain evidence="3">CCUG 67170</strain>
    </source>
</reference>
<dbReference type="InterPro" id="IPR047909">
    <property type="entry name" value="SPJ_0845-like_N"/>
</dbReference>
<comment type="caution">
    <text evidence="2">The sequence shown here is derived from an EMBL/GenBank/DDBJ whole genome shotgun (WGS) entry which is preliminary data.</text>
</comment>
<dbReference type="RefSeq" id="WP_380427478.1">
    <property type="nucleotide sequence ID" value="NZ_JBHRZV010000051.1"/>
</dbReference>
<dbReference type="NCBIfam" id="NF040897">
    <property type="entry name" value="SPJ_0845_Nterm"/>
    <property type="match status" value="1"/>
</dbReference>
<organism evidence="2 3">
    <name type="scientific">Streptococcus caprae</name>
    <dbReference type="NCBI Taxonomy" id="1640501"/>
    <lineage>
        <taxon>Bacteria</taxon>
        <taxon>Bacillati</taxon>
        <taxon>Bacillota</taxon>
        <taxon>Bacilli</taxon>
        <taxon>Lactobacillales</taxon>
        <taxon>Streptococcaceae</taxon>
        <taxon>Streptococcus</taxon>
    </lineage>
</organism>
<evidence type="ECO:0000313" key="3">
    <source>
        <dbReference type="Proteomes" id="UP001595807"/>
    </source>
</evidence>
<protein>
    <submittedName>
        <fullName evidence="2">SPJ_0845 family protein</fullName>
    </submittedName>
</protein>
<gene>
    <name evidence="2" type="ORF">ACFORF_08970</name>
</gene>
<proteinExistence type="predicted"/>
<accession>A0ABV8CY02</accession>
<dbReference type="Proteomes" id="UP001595807">
    <property type="component" value="Unassembled WGS sequence"/>
</dbReference>
<keyword evidence="3" id="KW-1185">Reference proteome</keyword>
<dbReference type="EMBL" id="JBHRZV010000051">
    <property type="protein sequence ID" value="MFC3928688.1"/>
    <property type="molecule type" value="Genomic_DNA"/>
</dbReference>
<sequence>MALTYKKQDDLEKILESFATLPKTLEKAVDPTPETAEELKETSKD</sequence>
<name>A0ABV8CY02_9STRE</name>
<feature type="region of interest" description="Disordered" evidence="1">
    <location>
        <begin position="25"/>
        <end position="45"/>
    </location>
</feature>
<evidence type="ECO:0000256" key="1">
    <source>
        <dbReference type="SAM" id="MobiDB-lite"/>
    </source>
</evidence>